<dbReference type="Pfam" id="PF10218">
    <property type="entry name" value="SPRING1"/>
    <property type="match status" value="1"/>
</dbReference>
<evidence type="ECO:0000256" key="7">
    <source>
        <dbReference type="ARBA" id="ARBA00023461"/>
    </source>
</evidence>
<comment type="caution">
    <text evidence="9">The sequence shown here is derived from an EMBL/GenBank/DDBJ whole genome shotgun (WGS) entry which is preliminary data.</text>
</comment>
<name>A0ABD2WNE6_9HYME</name>
<keyword evidence="3" id="KW-1133">Transmembrane helix</keyword>
<organism evidence="9 10">
    <name type="scientific">Trichogramma kaykai</name>
    <dbReference type="NCBI Taxonomy" id="54128"/>
    <lineage>
        <taxon>Eukaryota</taxon>
        <taxon>Metazoa</taxon>
        <taxon>Ecdysozoa</taxon>
        <taxon>Arthropoda</taxon>
        <taxon>Hexapoda</taxon>
        <taxon>Insecta</taxon>
        <taxon>Pterygota</taxon>
        <taxon>Neoptera</taxon>
        <taxon>Endopterygota</taxon>
        <taxon>Hymenoptera</taxon>
        <taxon>Apocrita</taxon>
        <taxon>Proctotrupomorpha</taxon>
        <taxon>Chalcidoidea</taxon>
        <taxon>Trichogrammatidae</taxon>
        <taxon>Trichogramma</taxon>
    </lineage>
</organism>
<dbReference type="PANTHER" id="PTHR13481:SF0">
    <property type="entry name" value="SREBP REGULATING GENE PROTEIN"/>
    <property type="match status" value="1"/>
</dbReference>
<protein>
    <recommendedName>
        <fullName evidence="8">SREBP regulating gene protein</fullName>
    </recommendedName>
</protein>
<evidence type="ECO:0000313" key="9">
    <source>
        <dbReference type="EMBL" id="KAL3394260.1"/>
    </source>
</evidence>
<evidence type="ECO:0000256" key="8">
    <source>
        <dbReference type="ARBA" id="ARBA00023485"/>
    </source>
</evidence>
<keyword evidence="2" id="KW-0812">Transmembrane</keyword>
<comment type="similarity">
    <text evidence="7">Belongs to the SPRING family.</text>
</comment>
<evidence type="ECO:0000256" key="4">
    <source>
        <dbReference type="ARBA" id="ARBA00023034"/>
    </source>
</evidence>
<sequence length="306" mass="34286">MFSWMTVSRYFRRRLVIGFTLVILLFIYLVLNSSISEKLGIFGNDFDDMENINLNENDVLLSDEDTDDNYGKSSGKSLLWRLEVMNDIGNAMSDEVMNSGHFISNGSLDTCRNSVQGKFLIADDQGNVCLRRQVLQNGCCDVKGLNKMSNVSDVPSIVNKKYSCKSCNPKGCCAIFEYCVSCCLNSNRIKNKKASPSVSVARESIKYKQGKDILKLRLQSLDGFQLCLSACRTSSASVRQENQYRDPVFKYCYVLQLSDNRLKFKQKRSANAVLNKIGDAGIALTTSSALCSFDPNQIIQIYSITL</sequence>
<dbReference type="InterPro" id="IPR019352">
    <property type="entry name" value="SPRING1"/>
</dbReference>
<accession>A0ABD2WNE6</accession>
<evidence type="ECO:0000313" key="10">
    <source>
        <dbReference type="Proteomes" id="UP001627154"/>
    </source>
</evidence>
<evidence type="ECO:0000256" key="1">
    <source>
        <dbReference type="ARBA" id="ARBA00004194"/>
    </source>
</evidence>
<keyword evidence="4" id="KW-0333">Golgi apparatus</keyword>
<gene>
    <name evidence="9" type="ORF">TKK_011289</name>
</gene>
<dbReference type="EMBL" id="JBJJXI010000092">
    <property type="protein sequence ID" value="KAL3394260.1"/>
    <property type="molecule type" value="Genomic_DNA"/>
</dbReference>
<evidence type="ECO:0000256" key="6">
    <source>
        <dbReference type="ARBA" id="ARBA00023180"/>
    </source>
</evidence>
<dbReference type="GO" id="GO:0000139">
    <property type="term" value="C:Golgi membrane"/>
    <property type="evidence" value="ECO:0007669"/>
    <property type="project" value="UniProtKB-SubCell"/>
</dbReference>
<dbReference type="PANTHER" id="PTHR13481">
    <property type="entry name" value="SREBP REGULATING GENE PROTEIN"/>
    <property type="match status" value="1"/>
</dbReference>
<proteinExistence type="inferred from homology"/>
<keyword evidence="10" id="KW-1185">Reference proteome</keyword>
<keyword evidence="6" id="KW-0325">Glycoprotein</keyword>
<evidence type="ECO:0000256" key="2">
    <source>
        <dbReference type="ARBA" id="ARBA00022692"/>
    </source>
</evidence>
<evidence type="ECO:0000256" key="3">
    <source>
        <dbReference type="ARBA" id="ARBA00022989"/>
    </source>
</evidence>
<reference evidence="9 10" key="1">
    <citation type="journal article" date="2024" name="bioRxiv">
        <title>A reference genome for Trichogramma kaykai: A tiny desert-dwelling parasitoid wasp with competing sex-ratio distorters.</title>
        <authorList>
            <person name="Culotta J."/>
            <person name="Lindsey A.R."/>
        </authorList>
    </citation>
    <scope>NUCLEOTIDE SEQUENCE [LARGE SCALE GENOMIC DNA]</scope>
    <source>
        <strain evidence="9 10">KSX58</strain>
    </source>
</reference>
<keyword evidence="5" id="KW-0472">Membrane</keyword>
<dbReference type="Proteomes" id="UP001627154">
    <property type="component" value="Unassembled WGS sequence"/>
</dbReference>
<evidence type="ECO:0000256" key="5">
    <source>
        <dbReference type="ARBA" id="ARBA00023136"/>
    </source>
</evidence>
<dbReference type="AlphaFoldDB" id="A0ABD2WNE6"/>
<comment type="subcellular location">
    <subcellularLocation>
        <location evidence="1">Golgi apparatus membrane</location>
        <topology evidence="1">Single-pass membrane protein</topology>
    </subcellularLocation>
</comment>